<feature type="domain" description="BTB" evidence="1">
    <location>
        <begin position="1"/>
        <end position="65"/>
    </location>
</feature>
<dbReference type="InterPro" id="IPR011333">
    <property type="entry name" value="SKP1/BTB/POZ_sf"/>
</dbReference>
<dbReference type="CDD" id="cd18186">
    <property type="entry name" value="BTB_POZ_ZBTB_KLHL-like"/>
    <property type="match status" value="1"/>
</dbReference>
<evidence type="ECO:0000313" key="2">
    <source>
        <dbReference type="EMBL" id="BAE57994.1"/>
    </source>
</evidence>
<dbReference type="PANTHER" id="PTHR47843">
    <property type="entry name" value="BTB DOMAIN-CONTAINING PROTEIN-RELATED"/>
    <property type="match status" value="1"/>
</dbReference>
<dbReference type="KEGG" id="aor:AO090003000870"/>
<dbReference type="GeneID" id="10100258"/>
<dbReference type="PROSITE" id="PS50097">
    <property type="entry name" value="BTB"/>
    <property type="match status" value="1"/>
</dbReference>
<keyword evidence="3" id="KW-1185">Reference proteome</keyword>
<accession>Q2UKC1</accession>
<dbReference type="AlphaFoldDB" id="Q2UKC1"/>
<dbReference type="PANTHER" id="PTHR47843:SF1">
    <property type="entry name" value="BTB DOMAIN-CONTAINING PROTEIN"/>
    <property type="match status" value="1"/>
</dbReference>
<dbReference type="EMBL" id="AP007155">
    <property type="protein sequence ID" value="BAE57994.1"/>
    <property type="molecule type" value="Genomic_DNA"/>
</dbReference>
<name>Q2UKC1_ASPOR</name>
<dbReference type="Pfam" id="PF00651">
    <property type="entry name" value="BTB"/>
    <property type="match status" value="1"/>
</dbReference>
<dbReference type="Proteomes" id="UP000006564">
    <property type="component" value="Chromosome 2"/>
</dbReference>
<proteinExistence type="predicted"/>
<reference evidence="2 3" key="1">
    <citation type="journal article" date="2005" name="Nature">
        <title>Genome sequencing and analysis of Aspergillus oryzae.</title>
        <authorList>
            <person name="Machida M."/>
            <person name="Asai K."/>
            <person name="Sano M."/>
            <person name="Tanaka T."/>
            <person name="Kumagai T."/>
            <person name="Terai G."/>
            <person name="Kusumoto K."/>
            <person name="Arima T."/>
            <person name="Akita O."/>
            <person name="Kashiwagi Y."/>
            <person name="Abe K."/>
            <person name="Gomi K."/>
            <person name="Horiuchi H."/>
            <person name="Kitamoto K."/>
            <person name="Kobayashi T."/>
            <person name="Takeuchi M."/>
            <person name="Denning D.W."/>
            <person name="Galagan J.E."/>
            <person name="Nierman W.C."/>
            <person name="Yu J."/>
            <person name="Archer D.B."/>
            <person name="Bennett J.W."/>
            <person name="Bhatnagar D."/>
            <person name="Cleveland T.E."/>
            <person name="Fedorova N.D."/>
            <person name="Gotoh O."/>
            <person name="Horikawa H."/>
            <person name="Hosoyama A."/>
            <person name="Ichinomiya M."/>
            <person name="Igarashi R."/>
            <person name="Iwashita K."/>
            <person name="Juvvadi P.R."/>
            <person name="Kato M."/>
            <person name="Kato Y."/>
            <person name="Kin T."/>
            <person name="Kokubun A."/>
            <person name="Maeda H."/>
            <person name="Maeyama N."/>
            <person name="Maruyama J."/>
            <person name="Nagasaki H."/>
            <person name="Nakajima T."/>
            <person name="Oda K."/>
            <person name="Okada K."/>
            <person name="Paulsen I."/>
            <person name="Sakamoto K."/>
            <person name="Sawano T."/>
            <person name="Takahashi M."/>
            <person name="Takase K."/>
            <person name="Terabayashi Y."/>
            <person name="Wortman J."/>
            <person name="Yamada O."/>
            <person name="Yamagata Y."/>
            <person name="Anazawa H."/>
            <person name="Hata Y."/>
            <person name="Koide Y."/>
            <person name="Komori T."/>
            <person name="Koyama Y."/>
            <person name="Minetoki T."/>
            <person name="Suharnan S."/>
            <person name="Tanaka A."/>
            <person name="Isono K."/>
            <person name="Kuhara S."/>
            <person name="Ogasawara N."/>
            <person name="Kikuchi H."/>
        </authorList>
    </citation>
    <scope>NUCLEOTIDE SEQUENCE [LARGE SCALE GENOMIC DNA]</scope>
    <source>
        <strain evidence="3">ATCC 42149 / RIB 40</strain>
    </source>
</reference>
<protein>
    <submittedName>
        <fullName evidence="2">DNA, SC003</fullName>
    </submittedName>
</protein>
<dbReference type="STRING" id="510516.Q2UKC1"/>
<evidence type="ECO:0000313" key="3">
    <source>
        <dbReference type="Proteomes" id="UP000006564"/>
    </source>
</evidence>
<dbReference type="EMBL" id="BA000050">
    <property type="protein sequence ID" value="BAE57994.1"/>
    <property type="molecule type" value="Genomic_DNA"/>
</dbReference>
<organism evidence="2 3">
    <name type="scientific">Aspergillus oryzae (strain ATCC 42149 / RIB 40)</name>
    <name type="common">Yellow koji mold</name>
    <dbReference type="NCBI Taxonomy" id="510516"/>
    <lineage>
        <taxon>Eukaryota</taxon>
        <taxon>Fungi</taxon>
        <taxon>Dikarya</taxon>
        <taxon>Ascomycota</taxon>
        <taxon>Pezizomycotina</taxon>
        <taxon>Eurotiomycetes</taxon>
        <taxon>Eurotiomycetidae</taxon>
        <taxon>Eurotiales</taxon>
        <taxon>Aspergillaceae</taxon>
        <taxon>Aspergillus</taxon>
        <taxon>Aspergillus subgen. Circumdati</taxon>
    </lineage>
</organism>
<dbReference type="Gene3D" id="3.30.710.10">
    <property type="entry name" value="Potassium Channel Kv1.1, Chain A"/>
    <property type="match status" value="1"/>
</dbReference>
<dbReference type="SUPFAM" id="SSF54695">
    <property type="entry name" value="POZ domain"/>
    <property type="match status" value="1"/>
</dbReference>
<dbReference type="HOGENOM" id="CLU_2209473_0_0_1"/>
<sequence length="107" mass="11984">MDGPQKRLFAAHKDILCVSPFFAAAYTQAQPSDSPNRRVNLPDEQPEVFSCILEYLYKGDYYPQLVHNKQLNSWELEDTGTDKDGQSNGATLFHHAAGAEILRDTAV</sequence>
<gene>
    <name evidence="2" type="ORF">AO090003000870</name>
</gene>
<dbReference type="InterPro" id="IPR000210">
    <property type="entry name" value="BTB/POZ_dom"/>
</dbReference>
<evidence type="ECO:0000259" key="1">
    <source>
        <dbReference type="PROSITE" id="PS50097"/>
    </source>
</evidence>
<dbReference type="RefSeq" id="XP_023090128.1">
    <property type="nucleotide sequence ID" value="XM_023235075.1"/>
</dbReference>